<dbReference type="PANTHER" id="PTHR43431">
    <property type="entry name" value="OXIDOREDUCTASE, SHORT CHAIN DEHYDROGENASE/REDUCTASE FAMILY (AFU_ORTHOLOGUE AFUA_5G14000)"/>
    <property type="match status" value="1"/>
</dbReference>
<dbReference type="CDD" id="cd05233">
    <property type="entry name" value="SDR_c"/>
    <property type="match status" value="1"/>
</dbReference>
<sequence length="213" mass="22936">MIIMSKKVLIIGVGSGLGKSLATKFAQEGNDLILIARQKENLEKIAAEVNTGVDIQTYAADVTDEADYARVLTIIQQEEISGFIYNVGITAPDNDNFTRDDLEKHFQADVAGAYQTVVALHDNLVATKGFALFTGGIAGVTPFPGFMGLSVAKAGLRNMVQLLNTTLKTSGIFAGTITVGGVIKPDTHFAPDLIAEKFVELAQERNVWEVNYQ</sequence>
<accession>C7XTW1</accession>
<name>C7XTW1_9LACO</name>
<gene>
    <name evidence="1" type="ORF">HMPREF0501_00127</name>
</gene>
<dbReference type="Proteomes" id="UP000003987">
    <property type="component" value="Unassembled WGS sequence"/>
</dbReference>
<dbReference type="PANTHER" id="PTHR43431:SF7">
    <property type="entry name" value="OXIDOREDUCTASE, SHORT CHAIN DEHYDROGENASE_REDUCTASE FAMILY (AFU_ORTHOLOGUE AFUA_5G14000)"/>
    <property type="match status" value="1"/>
</dbReference>
<dbReference type="Gene3D" id="3.40.50.720">
    <property type="entry name" value="NAD(P)-binding Rossmann-like Domain"/>
    <property type="match status" value="1"/>
</dbReference>
<dbReference type="Pfam" id="PF00106">
    <property type="entry name" value="adh_short"/>
    <property type="match status" value="1"/>
</dbReference>
<reference evidence="1 2" key="1">
    <citation type="submission" date="2009-06" db="EMBL/GenBank/DDBJ databases">
        <title>The Genome Sequence of Lactobacillus coleohominis strain 101-4-CHN.</title>
        <authorList>
            <consortium name="The Broad Institute Genome Sequencing Platform"/>
            <person name="Ward D."/>
            <person name="Young S.K."/>
            <person name="Zeng Q."/>
            <person name="Koehrsen M."/>
            <person name="Alvarado L."/>
            <person name="Berlin A."/>
            <person name="Borenstein D."/>
            <person name="Chen Z."/>
            <person name="Engels R."/>
            <person name="Freedman E."/>
            <person name="Gellesch M."/>
            <person name="Goldberg J."/>
            <person name="Griggs A."/>
            <person name="Gujja S."/>
            <person name="Heiman D."/>
            <person name="Hepburn T."/>
            <person name="Howarth C."/>
            <person name="Jen D."/>
            <person name="Larson L."/>
            <person name="Lewis B."/>
            <person name="Mehta T."/>
            <person name="Park D."/>
            <person name="Pearson M."/>
            <person name="Roberts A."/>
            <person name="Saif S."/>
            <person name="Shea T."/>
            <person name="Shenoy N."/>
            <person name="Sisk P."/>
            <person name="Stolte C."/>
            <person name="Sykes S."/>
            <person name="Walk T."/>
            <person name="White J."/>
            <person name="Yandava C."/>
            <person name="Liu Y."/>
            <person name="Xu Q."/>
            <person name="Lander E."/>
            <person name="Nusbaum C."/>
            <person name="Galagan J."/>
            <person name="Birren B."/>
        </authorList>
    </citation>
    <scope>NUCLEOTIDE SEQUENCE [LARGE SCALE GENOMIC DNA]</scope>
    <source>
        <strain evidence="1 2">101-4-CHN</strain>
    </source>
</reference>
<dbReference type="EMBL" id="GG698802">
    <property type="protein sequence ID" value="EEU30722.1"/>
    <property type="molecule type" value="Genomic_DNA"/>
</dbReference>
<dbReference type="eggNOG" id="COG4221">
    <property type="taxonomic scope" value="Bacteria"/>
</dbReference>
<dbReference type="InterPro" id="IPR002347">
    <property type="entry name" value="SDR_fam"/>
</dbReference>
<keyword evidence="2" id="KW-1185">Reference proteome</keyword>
<protein>
    <submittedName>
        <fullName evidence="1">Oxidoreductase, short chain dehydrogenase/reductase family protein</fullName>
    </submittedName>
</protein>
<dbReference type="AlphaFoldDB" id="C7XTW1"/>
<proteinExistence type="predicted"/>
<evidence type="ECO:0000313" key="2">
    <source>
        <dbReference type="Proteomes" id="UP000003987"/>
    </source>
</evidence>
<dbReference type="InterPro" id="IPR036291">
    <property type="entry name" value="NAD(P)-bd_dom_sf"/>
</dbReference>
<dbReference type="STRING" id="575594.HMPREF0501_00127"/>
<dbReference type="HOGENOM" id="CLU_010194_17_2_9"/>
<evidence type="ECO:0000313" key="1">
    <source>
        <dbReference type="EMBL" id="EEU30722.1"/>
    </source>
</evidence>
<dbReference type="SUPFAM" id="SSF51735">
    <property type="entry name" value="NAD(P)-binding Rossmann-fold domains"/>
    <property type="match status" value="1"/>
</dbReference>
<organism evidence="1 2">
    <name type="scientific">Limosilactobacillus coleohominis 101-4-CHN</name>
    <dbReference type="NCBI Taxonomy" id="575594"/>
    <lineage>
        <taxon>Bacteria</taxon>
        <taxon>Bacillati</taxon>
        <taxon>Bacillota</taxon>
        <taxon>Bacilli</taxon>
        <taxon>Lactobacillales</taxon>
        <taxon>Lactobacillaceae</taxon>
        <taxon>Limosilactobacillus</taxon>
    </lineage>
</organism>